<reference evidence="2 3" key="1">
    <citation type="submission" date="2015-07" db="EMBL/GenBank/DDBJ databases">
        <authorList>
            <person name="Ju K.-S."/>
            <person name="Doroghazi J.R."/>
            <person name="Metcalf W.W."/>
        </authorList>
    </citation>
    <scope>NUCLEOTIDE SEQUENCE [LARGE SCALE GENOMIC DNA]</scope>
    <source>
        <strain evidence="2 3">NRRL B-3589</strain>
    </source>
</reference>
<dbReference type="RefSeq" id="WP_030877843.1">
    <property type="nucleotide sequence ID" value="NZ_JBEZAH010000002.1"/>
</dbReference>
<proteinExistence type="predicted"/>
<sequence>MSAVREELPAGRYGRSADQRADRKLKVIGAVLGAALIGVIVWFGVHHITSSDVTGELIRSKIVSDDSTQAVLELRKDRDATAVCTVRALDKDQVEVGRKDVTLNERESHLTTLVKIRTTARATAAELVGCKSTTNG</sequence>
<keyword evidence="1" id="KW-0472">Membrane</keyword>
<evidence type="ECO:0000313" key="3">
    <source>
        <dbReference type="Proteomes" id="UP000037020"/>
    </source>
</evidence>
<protein>
    <submittedName>
        <fullName evidence="2">Membrane protein</fullName>
    </submittedName>
</protein>
<name>A0ABR5JBX4_9ACTN</name>
<evidence type="ECO:0000256" key="1">
    <source>
        <dbReference type="SAM" id="Phobius"/>
    </source>
</evidence>
<accession>A0ABR5JBX4</accession>
<comment type="caution">
    <text evidence="2">The sequence shown here is derived from an EMBL/GenBank/DDBJ whole genome shotgun (WGS) entry which is preliminary data.</text>
</comment>
<dbReference type="InterPro" id="IPR025443">
    <property type="entry name" value="DUF4307"/>
</dbReference>
<organism evidence="2 3">
    <name type="scientific">Streptomyces varsoviensis</name>
    <dbReference type="NCBI Taxonomy" id="67373"/>
    <lineage>
        <taxon>Bacteria</taxon>
        <taxon>Bacillati</taxon>
        <taxon>Actinomycetota</taxon>
        <taxon>Actinomycetes</taxon>
        <taxon>Kitasatosporales</taxon>
        <taxon>Streptomycetaceae</taxon>
        <taxon>Streptomyces</taxon>
    </lineage>
</organism>
<dbReference type="Pfam" id="PF14155">
    <property type="entry name" value="DUF4307"/>
    <property type="match status" value="1"/>
</dbReference>
<feature type="transmembrane region" description="Helical" evidence="1">
    <location>
        <begin position="25"/>
        <end position="45"/>
    </location>
</feature>
<dbReference type="Proteomes" id="UP000037020">
    <property type="component" value="Unassembled WGS sequence"/>
</dbReference>
<gene>
    <name evidence="2" type="ORF">ADK38_06110</name>
</gene>
<evidence type="ECO:0000313" key="2">
    <source>
        <dbReference type="EMBL" id="KOG90905.1"/>
    </source>
</evidence>
<dbReference type="EMBL" id="LGUT01000499">
    <property type="protein sequence ID" value="KOG90905.1"/>
    <property type="molecule type" value="Genomic_DNA"/>
</dbReference>
<keyword evidence="1" id="KW-0812">Transmembrane</keyword>
<keyword evidence="1" id="KW-1133">Transmembrane helix</keyword>
<keyword evidence="3" id="KW-1185">Reference proteome</keyword>